<dbReference type="PANTHER" id="PTHR11575:SF24">
    <property type="entry name" value="5'-NUCLEOTIDASE"/>
    <property type="match status" value="1"/>
</dbReference>
<evidence type="ECO:0000259" key="3">
    <source>
        <dbReference type="Pfam" id="PF02872"/>
    </source>
</evidence>
<proteinExistence type="predicted"/>
<dbReference type="GO" id="GO:0016787">
    <property type="term" value="F:hydrolase activity"/>
    <property type="evidence" value="ECO:0007669"/>
    <property type="project" value="InterPro"/>
</dbReference>
<organism evidence="4 5">
    <name type="scientific">Halocalculus aciditolerans</name>
    <dbReference type="NCBI Taxonomy" id="1383812"/>
    <lineage>
        <taxon>Archaea</taxon>
        <taxon>Methanobacteriati</taxon>
        <taxon>Methanobacteriota</taxon>
        <taxon>Stenosarchaea group</taxon>
        <taxon>Halobacteria</taxon>
        <taxon>Halobacteriales</taxon>
        <taxon>Halobacteriaceae</taxon>
        <taxon>Halocalculus</taxon>
    </lineage>
</organism>
<feature type="domain" description="5'-Nucleotidase C-terminal" evidence="3">
    <location>
        <begin position="261"/>
        <end position="415"/>
    </location>
</feature>
<dbReference type="SUPFAM" id="SSF55816">
    <property type="entry name" value="5'-nucleotidase (syn. UDP-sugar hydrolase), C-terminal domain"/>
    <property type="match status" value="1"/>
</dbReference>
<dbReference type="InterPro" id="IPR006179">
    <property type="entry name" value="5_nucleotidase/apyrase"/>
</dbReference>
<evidence type="ECO:0000313" key="5">
    <source>
        <dbReference type="Proteomes" id="UP000607197"/>
    </source>
</evidence>
<keyword evidence="1" id="KW-0732">Signal</keyword>
<evidence type="ECO:0000256" key="1">
    <source>
        <dbReference type="ARBA" id="ARBA00022729"/>
    </source>
</evidence>
<dbReference type="Pfam" id="PF02872">
    <property type="entry name" value="5_nucleotid_C"/>
    <property type="match status" value="1"/>
</dbReference>
<sequence>MRVLHYSDVENAYDDPGRIGRLAGLIDDRRAADTLVVGTGDNTAPGVLSLVTEGEQALDFFDAVRPDAETFGNHDFDYGLERTEELVAASPQPWVSVNIELDGEPFGRDVGVRDTLLEERDGERVGFFGVLDADTPALNPEAAGLTVTDPYAAAADAADRLRDAGADHVVALSHLGRGDEELALAADVDAVLGGHVHSERIEYVDDVLLTRPGVGGRVLLEIDFSGVRPTATRHDVSEGPLDAALADRLRRRMRDADLTDVVARVDDPIERTEATAFRGESRVGNFVADAYRWAADADVGLQNSGGIREGHPLAGDVTIADLVSVVPFDEAVAVAELTGEELEALLEHAAGSTLGFGEADWWHAHLSGASVTWDAAQDELVDLRVGGEAVAPDETYTLATTNYLFFSDEEFPVLDTDHRVAALDVQHEVLAAYAREHGIDPEIEGRVVRRGVNDQI</sequence>
<dbReference type="RefSeq" id="WP_229773921.1">
    <property type="nucleotide sequence ID" value="NZ_BMPG01000001.1"/>
</dbReference>
<dbReference type="PRINTS" id="PR01607">
    <property type="entry name" value="APYRASEFAMLY"/>
</dbReference>
<accession>A0A830F1D4</accession>
<dbReference type="SUPFAM" id="SSF56300">
    <property type="entry name" value="Metallo-dependent phosphatases"/>
    <property type="match status" value="1"/>
</dbReference>
<dbReference type="InterPro" id="IPR008334">
    <property type="entry name" value="5'-Nucleotdase_C"/>
</dbReference>
<dbReference type="CDD" id="cd00845">
    <property type="entry name" value="MPP_UshA_N_like"/>
    <property type="match status" value="1"/>
</dbReference>
<protein>
    <submittedName>
        <fullName evidence="4">2',3'-cyclic-nucleotide 2'-phosphodiesterase</fullName>
    </submittedName>
</protein>
<dbReference type="Gene3D" id="3.60.21.10">
    <property type="match status" value="1"/>
</dbReference>
<comment type="caution">
    <text evidence="4">The sequence shown here is derived from an EMBL/GenBank/DDBJ whole genome shotgun (WGS) entry which is preliminary data.</text>
</comment>
<keyword evidence="5" id="KW-1185">Reference proteome</keyword>
<evidence type="ECO:0000259" key="2">
    <source>
        <dbReference type="Pfam" id="PF00149"/>
    </source>
</evidence>
<gene>
    <name evidence="4" type="ORF">GCM10009039_08990</name>
</gene>
<dbReference type="InterPro" id="IPR004843">
    <property type="entry name" value="Calcineurin-like_PHP"/>
</dbReference>
<reference evidence="4" key="1">
    <citation type="journal article" date="2014" name="Int. J. Syst. Evol. Microbiol.">
        <title>Complete genome sequence of Corynebacterium casei LMG S-19264T (=DSM 44701T), isolated from a smear-ripened cheese.</title>
        <authorList>
            <consortium name="US DOE Joint Genome Institute (JGI-PGF)"/>
            <person name="Walter F."/>
            <person name="Albersmeier A."/>
            <person name="Kalinowski J."/>
            <person name="Ruckert C."/>
        </authorList>
    </citation>
    <scope>NUCLEOTIDE SEQUENCE</scope>
    <source>
        <strain evidence="4">JCM 19596</strain>
    </source>
</reference>
<evidence type="ECO:0000313" key="4">
    <source>
        <dbReference type="EMBL" id="GGL52993.1"/>
    </source>
</evidence>
<reference evidence="4" key="2">
    <citation type="submission" date="2020-09" db="EMBL/GenBank/DDBJ databases">
        <authorList>
            <person name="Sun Q."/>
            <person name="Ohkuma M."/>
        </authorList>
    </citation>
    <scope>NUCLEOTIDE SEQUENCE</scope>
    <source>
        <strain evidence="4">JCM 19596</strain>
    </source>
</reference>
<dbReference type="GO" id="GO:0009166">
    <property type="term" value="P:nucleotide catabolic process"/>
    <property type="evidence" value="ECO:0007669"/>
    <property type="project" value="InterPro"/>
</dbReference>
<name>A0A830F1D4_9EURY</name>
<dbReference type="Proteomes" id="UP000607197">
    <property type="component" value="Unassembled WGS sequence"/>
</dbReference>
<dbReference type="InterPro" id="IPR036907">
    <property type="entry name" value="5'-Nucleotdase_C_sf"/>
</dbReference>
<feature type="domain" description="Calcineurin-like phosphoesterase" evidence="2">
    <location>
        <begin position="1"/>
        <end position="198"/>
    </location>
</feature>
<dbReference type="Gene3D" id="3.90.780.10">
    <property type="entry name" value="5'-Nucleotidase, C-terminal domain"/>
    <property type="match status" value="1"/>
</dbReference>
<dbReference type="PANTHER" id="PTHR11575">
    <property type="entry name" value="5'-NUCLEOTIDASE-RELATED"/>
    <property type="match status" value="1"/>
</dbReference>
<dbReference type="EMBL" id="BMPG01000001">
    <property type="protein sequence ID" value="GGL52993.1"/>
    <property type="molecule type" value="Genomic_DNA"/>
</dbReference>
<dbReference type="AlphaFoldDB" id="A0A830F1D4"/>
<dbReference type="Pfam" id="PF00149">
    <property type="entry name" value="Metallophos"/>
    <property type="match status" value="1"/>
</dbReference>
<dbReference type="InterPro" id="IPR029052">
    <property type="entry name" value="Metallo-depent_PP-like"/>
</dbReference>